<dbReference type="AlphaFoldDB" id="A0A367LDQ5"/>
<evidence type="ECO:0000313" key="1">
    <source>
        <dbReference type="EMBL" id="RCI12546.1"/>
    </source>
</evidence>
<protein>
    <submittedName>
        <fullName evidence="1">Uncharacterized protein</fullName>
    </submittedName>
</protein>
<name>A0A367LDQ5_9HYPO</name>
<comment type="caution">
    <text evidence="1">The sequence shown here is derived from an EMBL/GenBank/DDBJ whole genome shotgun (WGS) entry which is preliminary data.</text>
</comment>
<organism evidence="1 2">
    <name type="scientific">Ophiocordyceps polyrhachis-furcata BCC 54312</name>
    <dbReference type="NCBI Taxonomy" id="1330021"/>
    <lineage>
        <taxon>Eukaryota</taxon>
        <taxon>Fungi</taxon>
        <taxon>Dikarya</taxon>
        <taxon>Ascomycota</taxon>
        <taxon>Pezizomycotina</taxon>
        <taxon>Sordariomycetes</taxon>
        <taxon>Hypocreomycetidae</taxon>
        <taxon>Hypocreales</taxon>
        <taxon>Ophiocordycipitaceae</taxon>
        <taxon>Ophiocordyceps</taxon>
    </lineage>
</organism>
<dbReference type="EMBL" id="LKCN02000007">
    <property type="protein sequence ID" value="RCI12546.1"/>
    <property type="molecule type" value="Genomic_DNA"/>
</dbReference>
<keyword evidence="2" id="KW-1185">Reference proteome</keyword>
<reference evidence="1 2" key="1">
    <citation type="journal article" date="2015" name="BMC Genomics">
        <title>Insights from the genome of Ophiocordyceps polyrhachis-furcata to pathogenicity and host specificity in insect fungi.</title>
        <authorList>
            <person name="Wichadakul D."/>
            <person name="Kobmoo N."/>
            <person name="Ingsriswang S."/>
            <person name="Tangphatsornruang S."/>
            <person name="Chantasingh D."/>
            <person name="Luangsa-ard J.J."/>
            <person name="Eurwilaichitr L."/>
        </authorList>
    </citation>
    <scope>NUCLEOTIDE SEQUENCE [LARGE SCALE GENOMIC DNA]</scope>
    <source>
        <strain evidence="1 2">BCC 54312</strain>
    </source>
</reference>
<evidence type="ECO:0000313" key="2">
    <source>
        <dbReference type="Proteomes" id="UP000253664"/>
    </source>
</evidence>
<dbReference type="Proteomes" id="UP000253664">
    <property type="component" value="Unassembled WGS sequence"/>
</dbReference>
<accession>A0A367LDQ5</accession>
<gene>
    <name evidence="1" type="ORF">L249_0290</name>
</gene>
<feature type="non-terminal residue" evidence="1">
    <location>
        <position position="127"/>
    </location>
</feature>
<proteinExistence type="predicted"/>
<sequence>MRGLAAGQWGGGVQLLYHYLEASIGITQLGLDRLSSASKFCMNISAASFDEDGSRPTNYLPNSLSAISIVNVLCGRAGRITTTTTITTTNSSSFFSSSFFSSSFFSSSFFSSSFFSSSPLSPFSLLL</sequence>